<keyword evidence="2" id="KW-1185">Reference proteome</keyword>
<evidence type="ECO:0000313" key="2">
    <source>
        <dbReference type="Proteomes" id="UP000183200"/>
    </source>
</evidence>
<dbReference type="Proteomes" id="UP000183200">
    <property type="component" value="Unassembled WGS sequence"/>
</dbReference>
<sequence length="526" mass="59796">MGDIKFKEPRFVIPEATRDKTLIDVVMFVAGTTDPINTEGLKHQANTKYWQGSPANFWADIKELKLQYLNLHIEGNFFSWSGDNNTEERNAAADRLLDLLGRVYTGFKRKEVHLHLIGHSHGGNVINQFTNLIETDKRFPALWKVKSITYLSTPFFRKKHQLNHAKLHKSCQLINVRNQYDLTQQLIADFSLVNLEVFLQGFHLDNFEKGLNIFKTVDTSAFKHLLNVWINDDTEGPFLWRETAKALQAINVLTNEFIKYIKAINVVKVNLDKEREQFVSLLNKFLHWSYETHGTFVRNSSNRAGGYGRKEFLQDIKLASAIGVFNELFAIKTGVKDSYILNLLARIFAVNTGLTDSIELNSWTPKDQAKGLSIIPIDITDKDPYHSRGKKGLCDGFIKGAVGALQQNNLEELLMRLISQFIKPVHMTILYYVLDAAEVFVTGDLDDEVTKLRKSISVYSTLVKQFHVELVTKADEKDFELKVRPGGVPYLATVAHSLSHTKFWPGVESGLRGAFSSGKNPGYKKK</sequence>
<dbReference type="Gene3D" id="3.40.50.1820">
    <property type="entry name" value="alpha/beta hydrolase"/>
    <property type="match status" value="1"/>
</dbReference>
<gene>
    <name evidence="1" type="ORF">SAMN05421820_101111</name>
</gene>
<reference evidence="2" key="1">
    <citation type="submission" date="2016-10" db="EMBL/GenBank/DDBJ databases">
        <authorList>
            <person name="Varghese N."/>
            <person name="Submissions S."/>
        </authorList>
    </citation>
    <scope>NUCLEOTIDE SEQUENCE [LARGE SCALE GENOMIC DNA]</scope>
    <source>
        <strain evidence="2">DSM 19110</strain>
    </source>
</reference>
<proteinExistence type="predicted"/>
<dbReference type="OrthoDB" id="231913at2"/>
<dbReference type="InterPro" id="IPR029058">
    <property type="entry name" value="AB_hydrolase_fold"/>
</dbReference>
<dbReference type="SUPFAM" id="SSF53474">
    <property type="entry name" value="alpha/beta-Hydrolases"/>
    <property type="match status" value="1"/>
</dbReference>
<accession>A0A1G9J0B3</accession>
<name>A0A1G9J0B3_9SPHI</name>
<organism evidence="1 2">
    <name type="scientific">Pedobacter steynii</name>
    <dbReference type="NCBI Taxonomy" id="430522"/>
    <lineage>
        <taxon>Bacteria</taxon>
        <taxon>Pseudomonadati</taxon>
        <taxon>Bacteroidota</taxon>
        <taxon>Sphingobacteriia</taxon>
        <taxon>Sphingobacteriales</taxon>
        <taxon>Sphingobacteriaceae</taxon>
        <taxon>Pedobacter</taxon>
    </lineage>
</organism>
<protein>
    <submittedName>
        <fullName evidence="1">Uncharacterized protein</fullName>
    </submittedName>
</protein>
<dbReference type="AlphaFoldDB" id="A0A1G9J0B3"/>
<dbReference type="EMBL" id="FNGY01000001">
    <property type="protein sequence ID" value="SDL30948.1"/>
    <property type="molecule type" value="Genomic_DNA"/>
</dbReference>
<dbReference type="RefSeq" id="WP_074603966.1">
    <property type="nucleotide sequence ID" value="NZ_FNGY01000001.1"/>
</dbReference>
<evidence type="ECO:0000313" key="1">
    <source>
        <dbReference type="EMBL" id="SDL30948.1"/>
    </source>
</evidence>